<reference evidence="7 8" key="1">
    <citation type="submission" date="2023-07" db="EMBL/GenBank/DDBJ databases">
        <title>Genomic Encyclopedia of Type Strains, Phase IV (KMG-IV): sequencing the most valuable type-strain genomes for metagenomic binning, comparative biology and taxonomic classification.</title>
        <authorList>
            <person name="Goeker M."/>
        </authorList>
    </citation>
    <scope>NUCLEOTIDE SEQUENCE [LARGE SCALE GENOMIC DNA]</scope>
    <source>
        <strain evidence="7 8">DSM 46876</strain>
    </source>
</reference>
<evidence type="ECO:0000313" key="7">
    <source>
        <dbReference type="EMBL" id="MDQ0415869.1"/>
    </source>
</evidence>
<comment type="subcellular location">
    <subcellularLocation>
        <location evidence="1">Cell membrane</location>
        <topology evidence="1">Multi-pass membrane protein</topology>
    </subcellularLocation>
</comment>
<sequence>MNQLIKRLFSDSAAFAIATMGNKLAAVVLAPIYIRILQKDQHAIGDWGLTQTYTLILTYLCILGTDTALAYYFYDTKDEKDRRVYFTNTLLFSVGMCILFSVLSFFFDSAISSVVYRGHRYDDSHLLTIATVATLGAIVIQHILAYARYNRRVWFFNIFSMAFVIGSSVLSVVLAYYMKPSVLGIFYGQLIGQGTVALILLWLYRKELTWKFSKPHTVQLIKYGSPVMISLLSFWIMSSISRPILNYLVPTIPEIKYSANAIYEATVRIASFIVLITAPFQLAWRPFSMSIKDRDDAQQVYGLIGRGLLVFGTLAIMVLTFFIQPLYNLYIGTPGPETKVDLSSGYLYVWMLSLGTLLNVLHPVFGVGLFIKKQTKYISRIFILVSVMFLIGNFLLVPYFKIWGTVSMTAASYLVAVILIYRASQKVYPVEFKFGAMMLYMTVFLGSMAWISYVQANHLPNPWITYVVAFVGNVAVILITGLIPVSMLNRIGSLLLKLGGKK</sequence>
<dbReference type="PANTHER" id="PTHR30250:SF11">
    <property type="entry name" value="O-ANTIGEN TRANSPORTER-RELATED"/>
    <property type="match status" value="1"/>
</dbReference>
<comment type="caution">
    <text evidence="7">The sequence shown here is derived from an EMBL/GenBank/DDBJ whole genome shotgun (WGS) entry which is preliminary data.</text>
</comment>
<dbReference type="GO" id="GO:0005886">
    <property type="term" value="C:plasma membrane"/>
    <property type="evidence" value="ECO:0007669"/>
    <property type="project" value="UniProtKB-SubCell"/>
</dbReference>
<keyword evidence="5 6" id="KW-0472">Membrane</keyword>
<protein>
    <submittedName>
        <fullName evidence="7">O-antigen/teichoic acid export membrane protein</fullName>
    </submittedName>
</protein>
<feature type="transmembrane region" description="Helical" evidence="6">
    <location>
        <begin position="434"/>
        <end position="451"/>
    </location>
</feature>
<gene>
    <name evidence="7" type="ORF">J2Z48_000027</name>
</gene>
<feature type="transmembrane region" description="Helical" evidence="6">
    <location>
        <begin position="86"/>
        <end position="107"/>
    </location>
</feature>
<feature type="transmembrane region" description="Helical" evidence="6">
    <location>
        <begin position="308"/>
        <end position="327"/>
    </location>
</feature>
<evidence type="ECO:0000313" key="8">
    <source>
        <dbReference type="Proteomes" id="UP001238450"/>
    </source>
</evidence>
<feature type="transmembrane region" description="Helical" evidence="6">
    <location>
        <begin position="265"/>
        <end position="287"/>
    </location>
</feature>
<feature type="transmembrane region" description="Helical" evidence="6">
    <location>
        <begin position="54"/>
        <end position="74"/>
    </location>
</feature>
<keyword evidence="8" id="KW-1185">Reference proteome</keyword>
<evidence type="ECO:0000256" key="1">
    <source>
        <dbReference type="ARBA" id="ARBA00004651"/>
    </source>
</evidence>
<dbReference type="EMBL" id="JAUSUV010000001">
    <property type="protein sequence ID" value="MDQ0415869.1"/>
    <property type="molecule type" value="Genomic_DNA"/>
</dbReference>
<dbReference type="RefSeq" id="WP_307249815.1">
    <property type="nucleotide sequence ID" value="NZ_JAUSUV010000001.1"/>
</dbReference>
<feature type="transmembrane region" description="Helical" evidence="6">
    <location>
        <begin position="347"/>
        <end position="370"/>
    </location>
</feature>
<dbReference type="AlphaFoldDB" id="A0AAJ1TCH6"/>
<name>A0AAJ1TCH6_9BACL</name>
<evidence type="ECO:0000256" key="5">
    <source>
        <dbReference type="ARBA" id="ARBA00023136"/>
    </source>
</evidence>
<feature type="transmembrane region" description="Helical" evidence="6">
    <location>
        <begin position="127"/>
        <end position="147"/>
    </location>
</feature>
<keyword evidence="3 6" id="KW-0812">Transmembrane</keyword>
<proteinExistence type="predicted"/>
<feature type="transmembrane region" description="Helical" evidence="6">
    <location>
        <begin position="225"/>
        <end position="245"/>
    </location>
</feature>
<dbReference type="Proteomes" id="UP001238450">
    <property type="component" value="Unassembled WGS sequence"/>
</dbReference>
<dbReference type="PANTHER" id="PTHR30250">
    <property type="entry name" value="PST FAMILY PREDICTED COLANIC ACID TRANSPORTER"/>
    <property type="match status" value="1"/>
</dbReference>
<evidence type="ECO:0000256" key="6">
    <source>
        <dbReference type="SAM" id="Phobius"/>
    </source>
</evidence>
<accession>A0AAJ1TCH6</accession>
<evidence type="ECO:0000256" key="2">
    <source>
        <dbReference type="ARBA" id="ARBA00022475"/>
    </source>
</evidence>
<feature type="transmembrane region" description="Helical" evidence="6">
    <location>
        <begin position="377"/>
        <end position="396"/>
    </location>
</feature>
<feature type="transmembrane region" description="Helical" evidence="6">
    <location>
        <begin position="402"/>
        <end position="422"/>
    </location>
</feature>
<dbReference type="Pfam" id="PF13440">
    <property type="entry name" value="Polysacc_synt_3"/>
    <property type="match status" value="1"/>
</dbReference>
<feature type="transmembrane region" description="Helical" evidence="6">
    <location>
        <begin position="12"/>
        <end position="34"/>
    </location>
</feature>
<keyword evidence="2" id="KW-1003">Cell membrane</keyword>
<evidence type="ECO:0000256" key="4">
    <source>
        <dbReference type="ARBA" id="ARBA00022989"/>
    </source>
</evidence>
<feature type="transmembrane region" description="Helical" evidence="6">
    <location>
        <begin position="154"/>
        <end position="178"/>
    </location>
</feature>
<feature type="transmembrane region" description="Helical" evidence="6">
    <location>
        <begin position="184"/>
        <end position="204"/>
    </location>
</feature>
<keyword evidence="4 6" id="KW-1133">Transmembrane helix</keyword>
<organism evidence="7 8">
    <name type="scientific">Croceifilum oryzae</name>
    <dbReference type="NCBI Taxonomy" id="1553429"/>
    <lineage>
        <taxon>Bacteria</taxon>
        <taxon>Bacillati</taxon>
        <taxon>Bacillota</taxon>
        <taxon>Bacilli</taxon>
        <taxon>Bacillales</taxon>
        <taxon>Thermoactinomycetaceae</taxon>
        <taxon>Croceifilum</taxon>
    </lineage>
</organism>
<evidence type="ECO:0000256" key="3">
    <source>
        <dbReference type="ARBA" id="ARBA00022692"/>
    </source>
</evidence>
<dbReference type="InterPro" id="IPR050833">
    <property type="entry name" value="Poly_Biosynth_Transport"/>
</dbReference>
<feature type="transmembrane region" description="Helical" evidence="6">
    <location>
        <begin position="463"/>
        <end position="488"/>
    </location>
</feature>